<organism evidence="1 2">
    <name type="scientific">Grifola frondosa</name>
    <name type="common">Maitake</name>
    <name type="synonym">Polyporus frondosus</name>
    <dbReference type="NCBI Taxonomy" id="5627"/>
    <lineage>
        <taxon>Eukaryota</taxon>
        <taxon>Fungi</taxon>
        <taxon>Dikarya</taxon>
        <taxon>Basidiomycota</taxon>
        <taxon>Agaricomycotina</taxon>
        <taxon>Agaricomycetes</taxon>
        <taxon>Polyporales</taxon>
        <taxon>Grifolaceae</taxon>
        <taxon>Grifola</taxon>
    </lineage>
</organism>
<evidence type="ECO:0000313" key="1">
    <source>
        <dbReference type="EMBL" id="OBZ75924.1"/>
    </source>
</evidence>
<dbReference type="Proteomes" id="UP000092993">
    <property type="component" value="Unassembled WGS sequence"/>
</dbReference>
<dbReference type="EMBL" id="LUGG01000004">
    <property type="protein sequence ID" value="OBZ75924.1"/>
    <property type="molecule type" value="Genomic_DNA"/>
</dbReference>
<name>A0A1C7MLQ2_GRIFR</name>
<dbReference type="AlphaFoldDB" id="A0A1C7MLQ2"/>
<reference evidence="1 2" key="1">
    <citation type="submission" date="2016-03" db="EMBL/GenBank/DDBJ databases">
        <title>Whole genome sequencing of Grifola frondosa 9006-11.</title>
        <authorList>
            <person name="Min B."/>
            <person name="Park H."/>
            <person name="Kim J.-G."/>
            <person name="Cho H."/>
            <person name="Oh Y.-L."/>
            <person name="Kong W.-S."/>
            <person name="Choi I.-G."/>
        </authorList>
    </citation>
    <scope>NUCLEOTIDE SEQUENCE [LARGE SCALE GENOMIC DNA]</scope>
    <source>
        <strain evidence="1 2">9006-11</strain>
    </source>
</reference>
<keyword evidence="2" id="KW-1185">Reference proteome</keyword>
<comment type="caution">
    <text evidence="1">The sequence shown here is derived from an EMBL/GenBank/DDBJ whole genome shotgun (WGS) entry which is preliminary data.</text>
</comment>
<sequence>MPETVFTDFDMALQWIGHENGTPCLDEPYDEKLKLALLGSGISEEILDKNWSPRLEPEL</sequence>
<proteinExistence type="predicted"/>
<protein>
    <submittedName>
        <fullName evidence="1">Uncharacterized protein</fullName>
    </submittedName>
</protein>
<accession>A0A1C7MLQ2</accession>
<evidence type="ECO:0000313" key="2">
    <source>
        <dbReference type="Proteomes" id="UP000092993"/>
    </source>
</evidence>
<gene>
    <name evidence="1" type="ORF">A0H81_04756</name>
</gene>